<dbReference type="Gene3D" id="3.30.300.30">
    <property type="match status" value="1"/>
</dbReference>
<dbReference type="InterPro" id="IPR000873">
    <property type="entry name" value="AMP-dep_synth/lig_dom"/>
</dbReference>
<dbReference type="EC" id="6.2.1.12" evidence="3"/>
<dbReference type="PANTHER" id="PTHR24096">
    <property type="entry name" value="LONG-CHAIN-FATTY-ACID--COA LIGASE"/>
    <property type="match status" value="1"/>
</dbReference>
<dbReference type="Gene3D" id="3.40.50.12780">
    <property type="entry name" value="N-terminal domain of ligase-like"/>
    <property type="match status" value="1"/>
</dbReference>
<dbReference type="InterPro" id="IPR045851">
    <property type="entry name" value="AMP-bd_C_sf"/>
</dbReference>
<dbReference type="PhylomeDB" id="Q6N1I4"/>
<reference evidence="3" key="1">
    <citation type="journal article" date="2004" name="Nat. Biotechnol.">
        <title>Complete genome sequence of the metabolically versatile photosynthetic bacterium Rhodopseudomonas palustris.</title>
        <authorList>
            <person name="Larimer F.W."/>
            <person name="Chain P."/>
            <person name="Hauser L."/>
            <person name="Lamerdin J."/>
            <person name="Malfatti S."/>
            <person name="Do L."/>
            <person name="Land M.L."/>
            <person name="Pelletier D.A."/>
            <person name="Beatty J.T."/>
            <person name="Lang A.S."/>
            <person name="Tabita F.R."/>
            <person name="Gibson J.L."/>
            <person name="Hanson T.E."/>
            <person name="Bobst C."/>
            <person name="Torres J.L."/>
            <person name="Peres C."/>
            <person name="Harrison F.H."/>
            <person name="Gibson J."/>
            <person name="Harwood C.S."/>
        </authorList>
    </citation>
    <scope>NUCLEOTIDE SEQUENCE [LARGE SCALE GENOMIC DNA]</scope>
    <source>
        <strain evidence="3">CGA009</strain>
    </source>
</reference>
<gene>
    <name evidence="3" type="ordered locus">RPA4421</name>
</gene>
<protein>
    <submittedName>
        <fullName evidence="3">4-coumarate:CoA ligase 2</fullName>
        <ecNumber evidence="3">6.2.1.12</ecNumber>
    </submittedName>
</protein>
<dbReference type="eggNOG" id="COG0318">
    <property type="taxonomic scope" value="Bacteria"/>
</dbReference>
<proteinExistence type="predicted"/>
<dbReference type="HOGENOM" id="CLU_000022_59_0_5"/>
<evidence type="ECO:0000259" key="1">
    <source>
        <dbReference type="Pfam" id="PF00501"/>
    </source>
</evidence>
<organism evidence="3">
    <name type="scientific">Rhodopseudomonas palustris (strain ATCC BAA-98 / CGA009)</name>
    <dbReference type="NCBI Taxonomy" id="258594"/>
    <lineage>
        <taxon>Bacteria</taxon>
        <taxon>Pseudomonadati</taxon>
        <taxon>Pseudomonadota</taxon>
        <taxon>Alphaproteobacteria</taxon>
        <taxon>Hyphomicrobiales</taxon>
        <taxon>Nitrobacteraceae</taxon>
        <taxon>Rhodopseudomonas</taxon>
    </lineage>
</organism>
<keyword evidence="3" id="KW-0436">Ligase</keyword>
<dbReference type="AlphaFoldDB" id="Q6N1I4"/>
<dbReference type="GO" id="GO:0016207">
    <property type="term" value="F:4-coumarate-CoA ligase activity"/>
    <property type="evidence" value="ECO:0007669"/>
    <property type="project" value="UniProtKB-EC"/>
</dbReference>
<evidence type="ECO:0000313" key="3">
    <source>
        <dbReference type="EMBL" id="CAE29862.1"/>
    </source>
</evidence>
<sequence length="516" mass="56403">METEMPDFITLPALVRDTAQARPDRIAVIDGERQLRYAEFDALIDRIAATLQRDGLKPTDTISICALSSIEYAATFLAALRAGIAVAPLAPSSTAKDFSAMVRDSAAKILFTDDFAANAMKDAEIDAAVKRVAFDDGTSGEAFTRWLAPEGTKPAPVTIDPEWVFNIIYSSGTTGTPKGIVHSHQMRWAQYGKLDPIGYGPDAVTLLSTPLYSNTTLVCFNPTLAGGGTVVLMKKFDARGFLELAQKYRVTHAMLVPVQYRRIMALPEFGQFDLSSFQMKFCTSAPFAPELKADILKRWPGGLTEYYGMTEGGGSCTLLAHEFPNKLHTVGQPRPGHEIRMIDEDGNFLPNGEVGEIVGRSDTIMKGYLNQPQKTAEVFWTDKDGNLWVRSGDVGRFDADGFITLMDRKKDMIISGGFNIYPSDIEAVAAKHPDVLEVAVVGMPSEEWGETPVAFVAARPGRSIDPAELKTWTNGQVGKTQRLAEVVLVESLPRSAIGKVLKRELRDQRLGMKAAS</sequence>
<dbReference type="Pfam" id="PF13193">
    <property type="entry name" value="AMP-binding_C"/>
    <property type="match status" value="1"/>
</dbReference>
<dbReference type="InterPro" id="IPR020845">
    <property type="entry name" value="AMP-binding_CS"/>
</dbReference>
<feature type="domain" description="AMP-dependent synthetase/ligase" evidence="1">
    <location>
        <begin position="16"/>
        <end position="369"/>
    </location>
</feature>
<dbReference type="InterPro" id="IPR042099">
    <property type="entry name" value="ANL_N_sf"/>
</dbReference>
<feature type="domain" description="AMP-binding enzyme C-terminal" evidence="2">
    <location>
        <begin position="425"/>
        <end position="499"/>
    </location>
</feature>
<dbReference type="Pfam" id="PF00501">
    <property type="entry name" value="AMP-binding"/>
    <property type="match status" value="1"/>
</dbReference>
<dbReference type="PANTHER" id="PTHR24096:SF267">
    <property type="entry name" value="MALONATE--COA LIGASE ACSF3, MITOCHONDRIAL"/>
    <property type="match status" value="1"/>
</dbReference>
<evidence type="ECO:0000259" key="2">
    <source>
        <dbReference type="Pfam" id="PF13193"/>
    </source>
</evidence>
<accession>Q6N1I4</accession>
<dbReference type="EMBL" id="BX572607">
    <property type="protein sequence ID" value="CAE29862.1"/>
    <property type="molecule type" value="Genomic_DNA"/>
</dbReference>
<dbReference type="SUPFAM" id="SSF56801">
    <property type="entry name" value="Acetyl-CoA synthetase-like"/>
    <property type="match status" value="1"/>
</dbReference>
<name>Q6N1I4_RHOPA</name>
<dbReference type="STRING" id="258594.RPA4421"/>
<dbReference type="PROSITE" id="PS00455">
    <property type="entry name" value="AMP_BINDING"/>
    <property type="match status" value="1"/>
</dbReference>
<dbReference type="InterPro" id="IPR025110">
    <property type="entry name" value="AMP-bd_C"/>
</dbReference>